<accession>A0A074L4M8</accession>
<protein>
    <recommendedName>
        <fullName evidence="3">Lipocalin-like domain-containing protein</fullName>
    </recommendedName>
</protein>
<sequence>MKNIGIRLEKWMFFIFVLIVMNLTGSCQEVDTIEEDLKCRIESVNGPDDDVIGKWKLVKEERFRMIDGEIRINDYSCNNIIYEFKEDGLLEVTNDTGDENHASGEYSYEFTSASSNENGYPILKKGNLSWPCNIENSSLTLNLASLDGPTLFFIRIK</sequence>
<evidence type="ECO:0000313" key="1">
    <source>
        <dbReference type="EMBL" id="KEO75450.1"/>
    </source>
</evidence>
<reference evidence="1 2" key="1">
    <citation type="submission" date="2014-04" db="EMBL/GenBank/DDBJ databases">
        <title>Characterization and application of a salt tolerant electro-active bacterium.</title>
        <authorList>
            <person name="Yang L."/>
            <person name="Wei S."/>
            <person name="Tay Q.X.M."/>
        </authorList>
    </citation>
    <scope>NUCLEOTIDE SEQUENCE [LARGE SCALE GENOMIC DNA]</scope>
    <source>
        <strain evidence="1 2">LY1</strain>
    </source>
</reference>
<gene>
    <name evidence="1" type="ORF">EL17_00915</name>
</gene>
<dbReference type="OrthoDB" id="837166at2"/>
<organism evidence="1 2">
    <name type="scientific">Anditalea andensis</name>
    <dbReference type="NCBI Taxonomy" id="1048983"/>
    <lineage>
        <taxon>Bacteria</taxon>
        <taxon>Pseudomonadati</taxon>
        <taxon>Bacteroidota</taxon>
        <taxon>Cytophagia</taxon>
        <taxon>Cytophagales</taxon>
        <taxon>Cytophagaceae</taxon>
        <taxon>Anditalea</taxon>
    </lineage>
</organism>
<evidence type="ECO:0008006" key="3">
    <source>
        <dbReference type="Google" id="ProtNLM"/>
    </source>
</evidence>
<dbReference type="AlphaFoldDB" id="A0A074L4M8"/>
<keyword evidence="2" id="KW-1185">Reference proteome</keyword>
<dbReference type="Proteomes" id="UP000027821">
    <property type="component" value="Unassembled WGS sequence"/>
</dbReference>
<dbReference type="eggNOG" id="ENOG502ZE39">
    <property type="taxonomic scope" value="Bacteria"/>
</dbReference>
<name>A0A074L4M8_9BACT</name>
<dbReference type="PROSITE" id="PS51257">
    <property type="entry name" value="PROKAR_LIPOPROTEIN"/>
    <property type="match status" value="1"/>
</dbReference>
<comment type="caution">
    <text evidence="1">The sequence shown here is derived from an EMBL/GenBank/DDBJ whole genome shotgun (WGS) entry which is preliminary data.</text>
</comment>
<dbReference type="EMBL" id="JMIH01000011">
    <property type="protein sequence ID" value="KEO75450.1"/>
    <property type="molecule type" value="Genomic_DNA"/>
</dbReference>
<evidence type="ECO:0000313" key="2">
    <source>
        <dbReference type="Proteomes" id="UP000027821"/>
    </source>
</evidence>
<dbReference type="RefSeq" id="WP_035069614.1">
    <property type="nucleotide sequence ID" value="NZ_JMIH01000011.1"/>
</dbReference>
<proteinExistence type="predicted"/>